<evidence type="ECO:0000256" key="4">
    <source>
        <dbReference type="ARBA" id="ARBA00022989"/>
    </source>
</evidence>
<protein>
    <submittedName>
        <fullName evidence="6">Prepilin-type N-terminal cleavage/methylation domain-containing protein</fullName>
    </submittedName>
</protein>
<evidence type="ECO:0000313" key="6">
    <source>
        <dbReference type="EMBL" id="ORM70356.1"/>
    </source>
</evidence>
<dbReference type="EMBL" id="MLFS01000062">
    <property type="protein sequence ID" value="ORM70356.1"/>
    <property type="molecule type" value="Genomic_DNA"/>
</dbReference>
<keyword evidence="7" id="KW-1185">Reference proteome</keyword>
<organism evidence="6 7">
    <name type="scientific">Pantoea wallisii</name>
    <dbReference type="NCBI Taxonomy" id="1076551"/>
    <lineage>
        <taxon>Bacteria</taxon>
        <taxon>Pseudomonadati</taxon>
        <taxon>Pseudomonadota</taxon>
        <taxon>Gammaproteobacteria</taxon>
        <taxon>Enterobacterales</taxon>
        <taxon>Erwiniaceae</taxon>
        <taxon>Pantoea</taxon>
    </lineage>
</organism>
<dbReference type="RefSeq" id="WP_128602586.1">
    <property type="nucleotide sequence ID" value="NZ_MLFS01000062.1"/>
</dbReference>
<dbReference type="PIRSF" id="PIRSF004525">
    <property type="entry name" value="Pilin_peptidase-dep_B_prd"/>
    <property type="match status" value="1"/>
</dbReference>
<evidence type="ECO:0000256" key="3">
    <source>
        <dbReference type="ARBA" id="ARBA00022692"/>
    </source>
</evidence>
<keyword evidence="2" id="KW-0488">Methylation</keyword>
<dbReference type="NCBIfam" id="TIGR02532">
    <property type="entry name" value="IV_pilin_GFxxxE"/>
    <property type="match status" value="1"/>
</dbReference>
<dbReference type="InterPro" id="IPR051621">
    <property type="entry name" value="T2SS_protein_J"/>
</dbReference>
<evidence type="ECO:0000256" key="5">
    <source>
        <dbReference type="ARBA" id="ARBA00023136"/>
    </source>
</evidence>
<accession>A0A1X1D147</accession>
<proteinExistence type="predicted"/>
<dbReference type="NCBIfam" id="NF007848">
    <property type="entry name" value="PRK10557.1"/>
    <property type="match status" value="1"/>
</dbReference>
<sequence length="179" mass="19846">MRIAERGFSLLEMLLAMAIGAVLMLSVGRFLPLLLAQNLQLQQRVQLQQELQQIAGTLEKALRRAGYCHGQCAGPALTLVAGGSCVLLRWDENSNGRWEGVGHSESDLYGYRLRSGQLEMQRGVDECNSSGWERLTDPAFLVIDSFSVERSHTRLQLQLAGHVGTQDVALVRWIEGLNL</sequence>
<reference evidence="6 7" key="1">
    <citation type="journal article" date="2017" name="Antonie Van Leeuwenhoek">
        <title>Phylogenomic resolution of the bacterial genus Pantoea and its relationship with Erwinia and Tatumella.</title>
        <authorList>
            <person name="Palmer M."/>
            <person name="Steenkamp E.T."/>
            <person name="Coetzee M.P."/>
            <person name="Chan W.Y."/>
            <person name="van Zyl E."/>
            <person name="De Maayer P."/>
            <person name="Coutinho T.A."/>
            <person name="Blom J."/>
            <person name="Smits T.H."/>
            <person name="Duffy B."/>
            <person name="Venter S.N."/>
        </authorList>
    </citation>
    <scope>NUCLEOTIDE SEQUENCE [LARGE SCALE GENOMIC DNA]</scope>
    <source>
        <strain evidence="6 7">LMG 26277</strain>
    </source>
</reference>
<keyword evidence="5" id="KW-0472">Membrane</keyword>
<dbReference type="Pfam" id="PF07963">
    <property type="entry name" value="N_methyl"/>
    <property type="match status" value="1"/>
</dbReference>
<evidence type="ECO:0000256" key="1">
    <source>
        <dbReference type="ARBA" id="ARBA00004167"/>
    </source>
</evidence>
<dbReference type="PANTHER" id="PTHR39583:SF3">
    <property type="entry name" value="PREPILIN PEPTIDASE-DEPENDENT PROTEIN B"/>
    <property type="match status" value="1"/>
</dbReference>
<evidence type="ECO:0000256" key="2">
    <source>
        <dbReference type="ARBA" id="ARBA00022481"/>
    </source>
</evidence>
<dbReference type="AlphaFoldDB" id="A0A1X1D147"/>
<comment type="subcellular location">
    <subcellularLocation>
        <location evidence="1">Membrane</location>
        <topology evidence="1">Single-pass membrane protein</topology>
    </subcellularLocation>
</comment>
<dbReference type="GO" id="GO:0015628">
    <property type="term" value="P:protein secretion by the type II secretion system"/>
    <property type="evidence" value="ECO:0007669"/>
    <property type="project" value="TreeGrafter"/>
</dbReference>
<comment type="caution">
    <text evidence="6">The sequence shown here is derived from an EMBL/GenBank/DDBJ whole genome shotgun (WGS) entry which is preliminary data.</text>
</comment>
<keyword evidence="4" id="KW-1133">Transmembrane helix</keyword>
<dbReference type="Proteomes" id="UP000193104">
    <property type="component" value="Unassembled WGS sequence"/>
</dbReference>
<dbReference type="STRING" id="1076551.HA48_17930"/>
<evidence type="ECO:0000313" key="7">
    <source>
        <dbReference type="Proteomes" id="UP000193104"/>
    </source>
</evidence>
<dbReference type="PROSITE" id="PS00409">
    <property type="entry name" value="PROKAR_NTER_METHYL"/>
    <property type="match status" value="1"/>
</dbReference>
<dbReference type="GO" id="GO:0016020">
    <property type="term" value="C:membrane"/>
    <property type="evidence" value="ECO:0007669"/>
    <property type="project" value="UniProtKB-SubCell"/>
</dbReference>
<keyword evidence="3" id="KW-0812">Transmembrane</keyword>
<dbReference type="PANTHER" id="PTHR39583">
    <property type="entry name" value="TYPE II SECRETION SYSTEM PROTEIN J-RELATED"/>
    <property type="match status" value="1"/>
</dbReference>
<gene>
    <name evidence="6" type="ORF">HA48_17930</name>
</gene>
<name>A0A1X1D147_9GAMM</name>
<dbReference type="InterPro" id="IPR016419">
    <property type="entry name" value="Prepilin_Pept-dep_B_prd"/>
</dbReference>
<dbReference type="OrthoDB" id="7059546at2"/>
<dbReference type="InterPro" id="IPR012902">
    <property type="entry name" value="N_methyl_site"/>
</dbReference>